<feature type="compositionally biased region" description="Polar residues" evidence="1">
    <location>
        <begin position="369"/>
        <end position="385"/>
    </location>
</feature>
<feature type="compositionally biased region" description="Polar residues" evidence="1">
    <location>
        <begin position="464"/>
        <end position="486"/>
    </location>
</feature>
<dbReference type="InterPro" id="IPR037746">
    <property type="entry name" value="Dok-7"/>
</dbReference>
<feature type="compositionally biased region" description="Low complexity" evidence="1">
    <location>
        <begin position="298"/>
        <end position="317"/>
    </location>
</feature>
<proteinExistence type="predicted"/>
<dbReference type="InterPro" id="IPR037747">
    <property type="entry name" value="Dok-7_PH"/>
</dbReference>
<dbReference type="InterPro" id="IPR001849">
    <property type="entry name" value="PH_domain"/>
</dbReference>
<dbReference type="GO" id="GO:0019901">
    <property type="term" value="F:protein kinase binding"/>
    <property type="evidence" value="ECO:0007669"/>
    <property type="project" value="InterPro"/>
</dbReference>
<dbReference type="EMBL" id="FR908119">
    <property type="protein sequence ID" value="CDQ87739.1"/>
    <property type="molecule type" value="Genomic_DNA"/>
</dbReference>
<dbReference type="Pfam" id="PF00169">
    <property type="entry name" value="PH"/>
    <property type="match status" value="1"/>
</dbReference>
<evidence type="ECO:0000256" key="1">
    <source>
        <dbReference type="SAM" id="MobiDB-lite"/>
    </source>
</evidence>
<dbReference type="CDD" id="cd14677">
    <property type="entry name" value="PH_DOK7"/>
    <property type="match status" value="1"/>
</dbReference>
<dbReference type="PANTHER" id="PTHR21636">
    <property type="entry name" value="PROTEIN DOK-7"/>
    <property type="match status" value="1"/>
</dbReference>
<dbReference type="Gene3D" id="2.30.29.30">
    <property type="entry name" value="Pleckstrin-homology domain (PH domain)/Phosphotyrosine-binding domain (PTB)"/>
    <property type="match status" value="2"/>
</dbReference>
<feature type="region of interest" description="Disordered" evidence="1">
    <location>
        <begin position="284"/>
        <end position="323"/>
    </location>
</feature>
<feature type="compositionally biased region" description="Polar residues" evidence="1">
    <location>
        <begin position="523"/>
        <end position="534"/>
    </location>
</feature>
<reference evidence="4" key="2">
    <citation type="submission" date="2014-03" db="EMBL/GenBank/DDBJ databases">
        <authorList>
            <person name="Genoscope - CEA"/>
        </authorList>
    </citation>
    <scope>NUCLEOTIDE SEQUENCE</scope>
</reference>
<dbReference type="InterPro" id="IPR002404">
    <property type="entry name" value="IRS_PTB"/>
</dbReference>
<protein>
    <recommendedName>
        <fullName evidence="6">PH domain-containing protein</fullName>
    </recommendedName>
</protein>
<dbReference type="SMART" id="SM00233">
    <property type="entry name" value="PH"/>
    <property type="match status" value="1"/>
</dbReference>
<dbReference type="PROSITE" id="PS51064">
    <property type="entry name" value="IRS_PTB"/>
    <property type="match status" value="1"/>
</dbReference>
<dbReference type="Pfam" id="PF02174">
    <property type="entry name" value="IRS"/>
    <property type="match status" value="1"/>
</dbReference>
<accession>A0A060YED9</accession>
<dbReference type="GO" id="GO:0007528">
    <property type="term" value="P:neuromuscular junction development"/>
    <property type="evidence" value="ECO:0007669"/>
    <property type="project" value="TreeGrafter"/>
</dbReference>
<evidence type="ECO:0000259" key="2">
    <source>
        <dbReference type="PROSITE" id="PS50003"/>
    </source>
</evidence>
<dbReference type="InterPro" id="IPR011993">
    <property type="entry name" value="PH-like_dom_sf"/>
</dbReference>
<dbReference type="STRING" id="8022.A0A060YED9"/>
<gene>
    <name evidence="4" type="ORF">GSONMT00023644001</name>
</gene>
<evidence type="ECO:0000313" key="5">
    <source>
        <dbReference type="Proteomes" id="UP000193380"/>
    </source>
</evidence>
<dbReference type="PaxDb" id="8022-A0A060YED9"/>
<dbReference type="PANTHER" id="PTHR21636:SF2">
    <property type="entry name" value="PROTEIN DOK-7"/>
    <property type="match status" value="1"/>
</dbReference>
<name>A0A060YED9_ONCMY</name>
<feature type="domain" description="IRS-type PTB" evidence="3">
    <location>
        <begin position="105"/>
        <end position="210"/>
    </location>
</feature>
<dbReference type="Proteomes" id="UP000193380">
    <property type="component" value="Unassembled WGS sequence"/>
</dbReference>
<evidence type="ECO:0008006" key="6">
    <source>
        <dbReference type="Google" id="ProtNLM"/>
    </source>
</evidence>
<dbReference type="CDD" id="cd13165">
    <property type="entry name" value="PTB_DOK7"/>
    <property type="match status" value="1"/>
</dbReference>
<feature type="region of interest" description="Disordered" evidence="1">
    <location>
        <begin position="362"/>
        <end position="391"/>
    </location>
</feature>
<reference evidence="4" key="1">
    <citation type="journal article" date="2014" name="Nat. Commun.">
        <title>The rainbow trout genome provides novel insights into evolution after whole-genome duplication in vertebrates.</title>
        <authorList>
            <person name="Berthelot C."/>
            <person name="Brunet F."/>
            <person name="Chalopin D."/>
            <person name="Juanchich A."/>
            <person name="Bernard M."/>
            <person name="Noel B."/>
            <person name="Bento P."/>
            <person name="Da Silva C."/>
            <person name="Labadie K."/>
            <person name="Alberti A."/>
            <person name="Aury J.M."/>
            <person name="Louis A."/>
            <person name="Dehais P."/>
            <person name="Bardou P."/>
            <person name="Montfort J."/>
            <person name="Klopp C."/>
            <person name="Cabau C."/>
            <person name="Gaspin C."/>
            <person name="Thorgaard G.H."/>
            <person name="Boussaha M."/>
            <person name="Quillet E."/>
            <person name="Guyomard R."/>
            <person name="Galiana D."/>
            <person name="Bobe J."/>
            <person name="Volff J.N."/>
            <person name="Genet C."/>
            <person name="Wincker P."/>
            <person name="Jaillon O."/>
            <person name="Roest Crollius H."/>
            <person name="Guiguen Y."/>
        </authorList>
    </citation>
    <scope>NUCLEOTIDE SEQUENCE [LARGE SCALE GENOMIC DNA]</scope>
</reference>
<organism evidence="4 5">
    <name type="scientific">Oncorhynchus mykiss</name>
    <name type="common">Rainbow trout</name>
    <name type="synonym">Salmo gairdneri</name>
    <dbReference type="NCBI Taxonomy" id="8022"/>
    <lineage>
        <taxon>Eukaryota</taxon>
        <taxon>Metazoa</taxon>
        <taxon>Chordata</taxon>
        <taxon>Craniata</taxon>
        <taxon>Vertebrata</taxon>
        <taxon>Euteleostomi</taxon>
        <taxon>Actinopterygii</taxon>
        <taxon>Neopterygii</taxon>
        <taxon>Teleostei</taxon>
        <taxon>Protacanthopterygii</taxon>
        <taxon>Salmoniformes</taxon>
        <taxon>Salmonidae</taxon>
        <taxon>Salmoninae</taxon>
        <taxon>Oncorhynchus</taxon>
    </lineage>
</organism>
<feature type="domain" description="PH" evidence="2">
    <location>
        <begin position="4"/>
        <end position="109"/>
    </location>
</feature>
<evidence type="ECO:0000259" key="3">
    <source>
        <dbReference type="PROSITE" id="PS51064"/>
    </source>
</evidence>
<evidence type="ECO:0000313" key="4">
    <source>
        <dbReference type="EMBL" id="CDQ87739.1"/>
    </source>
</evidence>
<sequence>MTDSVVVEGYVKFRDGKKWKTRWVVLRKPSPVADCLVLLVYKDKSDKAQGHREKGSITLEDICGLETGLSYEGVNYTLAILCLGQVAVLGFDGKEALLAWDIRIRYSLGEVHRFSVGILPGTKLESGPAILHLCNNLLVLARDIPPVIIGQWNLPDLRRYGPVPNGFVFEGGTRCGYWAGVFFLSSMEGEQISFLFDCIVRGISPTRGPFGLRPILPAANSIQSPLYSLSRRERGTVGVRVGTAAVAYPNAAANQAYSEERVNHEAQELEKRLSMLSHQSSTASSTYGLSVAGDDRSISGSSDTSDTSQSDSSIGSRLAIWTEPVTTSSAPTETIIGQSGPKVALQAEDKLSVIQVGGARAVAKPPRSRQLQEIGRQSSSDSGIATGSHSSYSGSFSSYAGSLDIGSGGDDFGSLLSLPPHLDLAPCTCPPAPGQEYQVPTSLRYLYDTPRNLLQGGTGGARGHQTSTTSKDQAGSSPQSPPSCKSVQREKEGPLGGRSDTVARRSMADLLQGHSEESKSGVAPSSDTQHPDSYQICSSSQATASKTLLTICATCGGFKVQTAGVIVFP</sequence>
<feature type="region of interest" description="Disordered" evidence="1">
    <location>
        <begin position="450"/>
        <end position="534"/>
    </location>
</feature>
<dbReference type="PROSITE" id="PS50003">
    <property type="entry name" value="PH_DOMAIN"/>
    <property type="match status" value="1"/>
</dbReference>
<dbReference type="InterPro" id="IPR037748">
    <property type="entry name" value="Dok-7_PTB"/>
</dbReference>
<dbReference type="AlphaFoldDB" id="A0A060YED9"/>
<dbReference type="SMART" id="SM01244">
    <property type="entry name" value="IRS"/>
    <property type="match status" value="1"/>
</dbReference>
<dbReference type="SUPFAM" id="SSF50729">
    <property type="entry name" value="PH domain-like"/>
    <property type="match status" value="2"/>
</dbReference>